<dbReference type="AlphaFoldDB" id="A0A553BR78"/>
<evidence type="ECO:0000313" key="2">
    <source>
        <dbReference type="EMBL" id="TRX10762.1"/>
    </source>
</evidence>
<evidence type="ECO:0000313" key="3">
    <source>
        <dbReference type="Proteomes" id="UP000318528"/>
    </source>
</evidence>
<accession>A0A553BR78</accession>
<keyword evidence="3" id="KW-1185">Reference proteome</keyword>
<proteinExistence type="predicted"/>
<dbReference type="EMBL" id="VJZN01000010">
    <property type="protein sequence ID" value="TRX06818.1"/>
    <property type="molecule type" value="Genomic_DNA"/>
</dbReference>
<evidence type="ECO:0000313" key="1">
    <source>
        <dbReference type="EMBL" id="TRX06818.1"/>
    </source>
</evidence>
<sequence length="95" mass="11112">MNKNYTLPKKVYKELAKLELNTALFCNCLLLKKEIAGLMVLLNDDLFDCFGFGQKEFNRPPDFKLRMLNLSEEIYVFEFQMILESGFKITLQSFG</sequence>
<organism evidence="2 4">
    <name type="scientific">Flavobacterium gawalongense</name>
    <dbReference type="NCBI Taxonomy" id="2594432"/>
    <lineage>
        <taxon>Bacteria</taxon>
        <taxon>Pseudomonadati</taxon>
        <taxon>Bacteroidota</taxon>
        <taxon>Flavobacteriia</taxon>
        <taxon>Flavobacteriales</taxon>
        <taxon>Flavobacteriaceae</taxon>
        <taxon>Flavobacterium</taxon>
    </lineage>
</organism>
<dbReference type="Proteomes" id="UP000318528">
    <property type="component" value="Unassembled WGS sequence"/>
</dbReference>
<dbReference type="EMBL" id="VJZL01000009">
    <property type="protein sequence ID" value="TRX10762.1"/>
    <property type="molecule type" value="Genomic_DNA"/>
</dbReference>
<comment type="caution">
    <text evidence="2">The sequence shown here is derived from an EMBL/GenBank/DDBJ whole genome shotgun (WGS) entry which is preliminary data.</text>
</comment>
<dbReference type="RefSeq" id="WP_143386442.1">
    <property type="nucleotide sequence ID" value="NZ_VJZL01000009.1"/>
</dbReference>
<evidence type="ECO:0000313" key="4">
    <source>
        <dbReference type="Proteomes" id="UP000318669"/>
    </source>
</evidence>
<reference evidence="3 4" key="1">
    <citation type="submission" date="2019-07" db="EMBL/GenBank/DDBJ databases">
        <title>Novel species of Flavobacterium.</title>
        <authorList>
            <person name="Liu Q."/>
            <person name="Xin Y.-H."/>
        </authorList>
    </citation>
    <scope>NUCLEOTIDE SEQUENCE [LARGE SCALE GENOMIC DNA]</scope>
    <source>
        <strain evidence="1 3">GSP39</strain>
        <strain evidence="2 4">GSR22</strain>
    </source>
</reference>
<protein>
    <submittedName>
        <fullName evidence="2">Uncharacterized protein</fullName>
    </submittedName>
</protein>
<dbReference type="Proteomes" id="UP000318669">
    <property type="component" value="Unassembled WGS sequence"/>
</dbReference>
<gene>
    <name evidence="2" type="ORF">FNW11_07155</name>
    <name evidence="1" type="ORF">FNW12_07610</name>
</gene>
<name>A0A553BR78_9FLAO</name>